<evidence type="ECO:0000313" key="12">
    <source>
        <dbReference type="EMBL" id="ALO27116.1"/>
    </source>
</evidence>
<keyword evidence="4" id="KW-0808">Transferase</keyword>
<evidence type="ECO:0000259" key="11">
    <source>
        <dbReference type="Pfam" id="PF20969"/>
    </source>
</evidence>
<gene>
    <name evidence="12" type="ORF">LBBP_02900</name>
</gene>
<keyword evidence="9" id="KW-1133">Transmembrane helix</keyword>
<dbReference type="SUPFAM" id="SSF55874">
    <property type="entry name" value="ATPase domain of HSP90 chaperone/DNA topoisomerase II/histidine kinase"/>
    <property type="match status" value="1"/>
</dbReference>
<dbReference type="InterPro" id="IPR011495">
    <property type="entry name" value="Sig_transdc_His_kin_sub2_dim/P"/>
</dbReference>
<evidence type="ECO:0000256" key="9">
    <source>
        <dbReference type="SAM" id="Phobius"/>
    </source>
</evidence>
<dbReference type="EC" id="2.7.13.3" evidence="2"/>
<dbReference type="Gene3D" id="3.30.565.10">
    <property type="entry name" value="Histidine kinase-like ATPase, C-terminal domain"/>
    <property type="match status" value="1"/>
</dbReference>
<evidence type="ECO:0000313" key="13">
    <source>
        <dbReference type="Proteomes" id="UP000058857"/>
    </source>
</evidence>
<evidence type="ECO:0000256" key="5">
    <source>
        <dbReference type="ARBA" id="ARBA00022741"/>
    </source>
</evidence>
<keyword evidence="7" id="KW-0067">ATP-binding</keyword>
<dbReference type="AlphaFoldDB" id="A0A0S2ITW7"/>
<feature type="domain" description="Signal transduction histidine kinase subgroup 2 dimerisation and phosphoacceptor" evidence="10">
    <location>
        <begin position="256"/>
        <end position="331"/>
    </location>
</feature>
<feature type="domain" description="MASE11" evidence="11">
    <location>
        <begin position="44"/>
        <end position="208"/>
    </location>
</feature>
<evidence type="ECO:0000256" key="1">
    <source>
        <dbReference type="ARBA" id="ARBA00000085"/>
    </source>
</evidence>
<dbReference type="GO" id="GO:0005524">
    <property type="term" value="F:ATP binding"/>
    <property type="evidence" value="ECO:0007669"/>
    <property type="project" value="UniProtKB-KW"/>
</dbReference>
<keyword evidence="9" id="KW-0812">Transmembrane</keyword>
<keyword evidence="3" id="KW-0597">Phosphoprotein</keyword>
<accession>A0A0S2ITW7</accession>
<dbReference type="InterPro" id="IPR036890">
    <property type="entry name" value="HATPase_C_sf"/>
</dbReference>
<dbReference type="InterPro" id="IPR048437">
    <property type="entry name" value="MASE11"/>
</dbReference>
<evidence type="ECO:0000259" key="10">
    <source>
        <dbReference type="Pfam" id="PF07568"/>
    </source>
</evidence>
<protein>
    <recommendedName>
        <fullName evidence="2">histidine kinase</fullName>
        <ecNumber evidence="2">2.7.13.3</ecNumber>
    </recommendedName>
</protein>
<feature type="transmembrane region" description="Helical" evidence="9">
    <location>
        <begin position="107"/>
        <end position="137"/>
    </location>
</feature>
<dbReference type="EMBL" id="CP012029">
    <property type="protein sequence ID" value="ALO27116.1"/>
    <property type="molecule type" value="Genomic_DNA"/>
</dbReference>
<dbReference type="PANTHER" id="PTHR41523:SF8">
    <property type="entry name" value="ETHYLENE RESPONSE SENSOR PROTEIN"/>
    <property type="match status" value="1"/>
</dbReference>
<comment type="catalytic activity">
    <reaction evidence="1">
        <text>ATP + protein L-histidine = ADP + protein N-phospho-L-histidine.</text>
        <dbReference type="EC" id="2.7.13.3"/>
    </reaction>
</comment>
<reference evidence="12 13" key="1">
    <citation type="journal article" date="2015" name="PLoS Negl. Trop. Dis.">
        <title>Distribution of Plasmids in Distinct Leptospira Pathogenic Species.</title>
        <authorList>
            <person name="Wang Y."/>
            <person name="Zhuang X."/>
            <person name="Zhong Y."/>
            <person name="Zhang C."/>
            <person name="Zhang Y."/>
            <person name="Zeng L."/>
            <person name="Zhu Y."/>
            <person name="He P."/>
            <person name="Dong K."/>
            <person name="Pal U."/>
            <person name="Guo X."/>
            <person name="Qin J."/>
        </authorList>
    </citation>
    <scope>NUCLEOTIDE SEQUENCE [LARGE SCALE GENOMIC DNA]</scope>
    <source>
        <strain evidence="12 13">56604</strain>
    </source>
</reference>
<feature type="transmembrane region" description="Helical" evidence="9">
    <location>
        <begin position="149"/>
        <end position="169"/>
    </location>
</feature>
<feature type="transmembrane region" description="Helical" evidence="9">
    <location>
        <begin position="181"/>
        <end position="205"/>
    </location>
</feature>
<organism evidence="12">
    <name type="scientific">Leptospira borgpetersenii serovar Ballum</name>
    <dbReference type="NCBI Taxonomy" id="280505"/>
    <lineage>
        <taxon>Bacteria</taxon>
        <taxon>Pseudomonadati</taxon>
        <taxon>Spirochaetota</taxon>
        <taxon>Spirochaetia</taxon>
        <taxon>Leptospirales</taxon>
        <taxon>Leptospiraceae</taxon>
        <taxon>Leptospira</taxon>
    </lineage>
</organism>
<evidence type="ECO:0000256" key="3">
    <source>
        <dbReference type="ARBA" id="ARBA00022553"/>
    </source>
</evidence>
<keyword evidence="5" id="KW-0547">Nucleotide-binding</keyword>
<keyword evidence="6 12" id="KW-0418">Kinase</keyword>
<dbReference type="PANTHER" id="PTHR41523">
    <property type="entry name" value="TWO-COMPONENT SYSTEM SENSOR PROTEIN"/>
    <property type="match status" value="1"/>
</dbReference>
<evidence type="ECO:0000256" key="2">
    <source>
        <dbReference type="ARBA" id="ARBA00012438"/>
    </source>
</evidence>
<evidence type="ECO:0000256" key="4">
    <source>
        <dbReference type="ARBA" id="ARBA00022679"/>
    </source>
</evidence>
<evidence type="ECO:0000256" key="7">
    <source>
        <dbReference type="ARBA" id="ARBA00022840"/>
    </source>
</evidence>
<evidence type="ECO:0000256" key="6">
    <source>
        <dbReference type="ARBA" id="ARBA00022777"/>
    </source>
</evidence>
<dbReference type="GO" id="GO:0004673">
    <property type="term" value="F:protein histidine kinase activity"/>
    <property type="evidence" value="ECO:0007669"/>
    <property type="project" value="UniProtKB-EC"/>
</dbReference>
<dbReference type="PATRIC" id="fig|280505.15.peg.2828"/>
<name>A0A0S2ITW7_LEPBO</name>
<dbReference type="Proteomes" id="UP000058857">
    <property type="component" value="Chromosome 1"/>
</dbReference>
<keyword evidence="8" id="KW-0175">Coiled coil</keyword>
<sequence>MEHLLSYDQKDTNLQESHETTRSFVSPLKEFFKLPSPNSTHPNAWKRNLIHVLLIFASCFGFLIYIPSVYLAWQQKLGEVVILDTLALLLVWFLLLLPNRFYRPKSYFFLSLVFIMGCLLYTKIGLGGAGILWLFLVPVFCGIFLSQTFAFWGWAATSICVFSGILFAHYQIWVESSVTPFQIFVIGSNFTFLCGILTFLVITILKKLGYGIKKQKELILLQKKTNKKLQNEIAIRTAAEAELAKSLNEKETLFREIQHRMKNNIGLILGMINLEQEKTKSESAKKAIESAMNRIRAMGIVQDYLFLKNSYKFIYAKDYINSLVHHLLLSYGPNDGSIQLDCNVEEIFLPIEKAIPCGLIINEIFSNSFKHAFPENREGKITILFRKSDSGYLILEVGDNGVGNKSETKESPNDDSLGMNLIEALCFQLRGELEIKRENGLIVRVRFFL</sequence>
<proteinExistence type="predicted"/>
<keyword evidence="9" id="KW-0472">Membrane</keyword>
<dbReference type="Pfam" id="PF07568">
    <property type="entry name" value="HisKA_2"/>
    <property type="match status" value="1"/>
</dbReference>
<dbReference type="Gene3D" id="3.30.450.20">
    <property type="entry name" value="PAS domain"/>
    <property type="match status" value="1"/>
</dbReference>
<feature type="transmembrane region" description="Helical" evidence="9">
    <location>
        <begin position="80"/>
        <end position="101"/>
    </location>
</feature>
<feature type="coiled-coil region" evidence="8">
    <location>
        <begin position="212"/>
        <end position="294"/>
    </location>
</feature>
<dbReference type="Pfam" id="PF20969">
    <property type="entry name" value="MASE11"/>
    <property type="match status" value="1"/>
</dbReference>
<feature type="transmembrane region" description="Helical" evidence="9">
    <location>
        <begin position="49"/>
        <end position="73"/>
    </location>
</feature>
<evidence type="ECO:0000256" key="8">
    <source>
        <dbReference type="SAM" id="Coils"/>
    </source>
</evidence>